<evidence type="ECO:0000313" key="2">
    <source>
        <dbReference type="EMBL" id="SDX59534.1"/>
    </source>
</evidence>
<dbReference type="InterPro" id="IPR045524">
    <property type="entry name" value="DUF6473"/>
</dbReference>
<keyword evidence="3" id="KW-1185">Reference proteome</keyword>
<dbReference type="Proteomes" id="UP000183400">
    <property type="component" value="Unassembled WGS sequence"/>
</dbReference>
<sequence>MRALGISQDLRLQNGNRVNIWVSVMSYQSINAERSAETTCCYGSSKLRFRGPQRALNSPYLACLGGEETFGRFVESPFPGLLERRLDRRCLNLGSLFCGVEVLTQEAALLDIVNRSDICIMQMPGVLGQSNRFYRVHPRRNDRFVAPTPELIALYPDVDFTDIHFVRHLLTRLRAHSDARFELVEQELRKGWIEKLSTFLGKVRPPVVLLDLEVEDCALDTSSRDSIMRDASMIGALKPQCTASISLRVQASGVSDEIEDMLFGTLQQPVAEHMIGPATHRIIAESLARTIRDLGV</sequence>
<accession>A0A1H3D171</accession>
<evidence type="ECO:0000313" key="3">
    <source>
        <dbReference type="Proteomes" id="UP000183400"/>
    </source>
</evidence>
<feature type="domain" description="DUF6473" evidence="1">
    <location>
        <begin position="25"/>
        <end position="294"/>
    </location>
</feature>
<organism evidence="2 3">
    <name type="scientific">Ruegeria halocynthiae</name>
    <dbReference type="NCBI Taxonomy" id="985054"/>
    <lineage>
        <taxon>Bacteria</taxon>
        <taxon>Pseudomonadati</taxon>
        <taxon>Pseudomonadota</taxon>
        <taxon>Alphaproteobacteria</taxon>
        <taxon>Rhodobacterales</taxon>
        <taxon>Roseobacteraceae</taxon>
        <taxon>Ruegeria</taxon>
    </lineage>
</organism>
<reference evidence="3" key="1">
    <citation type="submission" date="2016-10" db="EMBL/GenBank/DDBJ databases">
        <authorList>
            <person name="Varghese N."/>
            <person name="Submissions S."/>
        </authorList>
    </citation>
    <scope>NUCLEOTIDE SEQUENCE [LARGE SCALE GENOMIC DNA]</scope>
    <source>
        <strain evidence="3">DSM 27839</strain>
    </source>
</reference>
<protein>
    <recommendedName>
        <fullName evidence="1">DUF6473 domain-containing protein</fullName>
    </recommendedName>
</protein>
<dbReference type="EMBL" id="FNNP01000007">
    <property type="protein sequence ID" value="SDX59534.1"/>
    <property type="molecule type" value="Genomic_DNA"/>
</dbReference>
<proteinExistence type="predicted"/>
<dbReference type="AlphaFoldDB" id="A0A1H3D171"/>
<gene>
    <name evidence="2" type="ORF">SAMN05444358_107188</name>
</gene>
<evidence type="ECO:0000259" key="1">
    <source>
        <dbReference type="Pfam" id="PF20078"/>
    </source>
</evidence>
<dbReference type="STRING" id="985054.SAMN05444358_107188"/>
<name>A0A1H3D171_9RHOB</name>
<dbReference type="Pfam" id="PF20078">
    <property type="entry name" value="DUF6473"/>
    <property type="match status" value="1"/>
</dbReference>